<organism evidence="2 3">
    <name type="scientific">Flavobacterium dankookense</name>
    <dbReference type="NCBI Taxonomy" id="706186"/>
    <lineage>
        <taxon>Bacteria</taxon>
        <taxon>Pseudomonadati</taxon>
        <taxon>Bacteroidota</taxon>
        <taxon>Flavobacteriia</taxon>
        <taxon>Flavobacteriales</taxon>
        <taxon>Flavobacteriaceae</taxon>
        <taxon>Flavobacterium</taxon>
    </lineage>
</organism>
<evidence type="ECO:0008006" key="4">
    <source>
        <dbReference type="Google" id="ProtNLM"/>
    </source>
</evidence>
<dbReference type="AlphaFoldDB" id="A0A4R6QFF2"/>
<evidence type="ECO:0000256" key="1">
    <source>
        <dbReference type="SAM" id="SignalP"/>
    </source>
</evidence>
<gene>
    <name evidence="2" type="ORF">BC748_0625</name>
</gene>
<evidence type="ECO:0000313" key="3">
    <source>
        <dbReference type="Proteomes" id="UP000295260"/>
    </source>
</evidence>
<evidence type="ECO:0000313" key="2">
    <source>
        <dbReference type="EMBL" id="TDP61017.1"/>
    </source>
</evidence>
<keyword evidence="3" id="KW-1185">Reference proteome</keyword>
<accession>A0A4R6QFF2</accession>
<proteinExistence type="predicted"/>
<dbReference type="Proteomes" id="UP000295260">
    <property type="component" value="Unassembled WGS sequence"/>
</dbReference>
<dbReference type="OrthoDB" id="1364161at2"/>
<dbReference type="PROSITE" id="PS51257">
    <property type="entry name" value="PROKAR_LIPOPROTEIN"/>
    <property type="match status" value="1"/>
</dbReference>
<feature type="chain" id="PRO_5020774044" description="Lipoprotein" evidence="1">
    <location>
        <begin position="21"/>
        <end position="193"/>
    </location>
</feature>
<keyword evidence="1" id="KW-0732">Signal</keyword>
<dbReference type="RefSeq" id="WP_133531969.1">
    <property type="nucleotide sequence ID" value="NZ_SNXR01000011.1"/>
</dbReference>
<dbReference type="EMBL" id="SNXR01000011">
    <property type="protein sequence ID" value="TDP61017.1"/>
    <property type="molecule type" value="Genomic_DNA"/>
</dbReference>
<protein>
    <recommendedName>
        <fullName evidence="4">Lipoprotein</fullName>
    </recommendedName>
</protein>
<name>A0A4R6QFF2_9FLAO</name>
<feature type="signal peptide" evidence="1">
    <location>
        <begin position="1"/>
        <end position="20"/>
    </location>
</feature>
<sequence>MKKCLALVLLIVAMSSCNQAKHGQSMSDEDGTAVDSAAADCLTLKKYNQQTSLEDKAQWLRDYGKAVCEDTLHAAILKDHSVRASDVTFSTGVPFKIKWEDLDAFLDQNFYNAYVSFDIYKTNITGIKLIPTFTTSYPCYSVPFFKVIAAENKLKPTSEIEFKFGKIATNDRVIVIVNNDMGTAYYDYSNDPK</sequence>
<comment type="caution">
    <text evidence="2">The sequence shown here is derived from an EMBL/GenBank/DDBJ whole genome shotgun (WGS) entry which is preliminary data.</text>
</comment>
<reference evidence="2 3" key="1">
    <citation type="submission" date="2019-03" db="EMBL/GenBank/DDBJ databases">
        <title>Genomic Encyclopedia of Archaeal and Bacterial Type Strains, Phase II (KMG-II): from individual species to whole genera.</title>
        <authorList>
            <person name="Goeker M."/>
        </authorList>
    </citation>
    <scope>NUCLEOTIDE SEQUENCE [LARGE SCALE GENOMIC DNA]</scope>
    <source>
        <strain evidence="2 3">DSM 25687</strain>
    </source>
</reference>